<evidence type="ECO:0000313" key="13">
    <source>
        <dbReference type="Proteomes" id="UP000272400"/>
    </source>
</evidence>
<protein>
    <recommendedName>
        <fullName evidence="2">ferredoxin--NADP(+) reductase</fullName>
        <ecNumber evidence="2">1.18.1.2</ecNumber>
    </recommendedName>
</protein>
<dbReference type="Pfam" id="PF07992">
    <property type="entry name" value="Pyr_redox_2"/>
    <property type="match status" value="1"/>
</dbReference>
<dbReference type="Gene3D" id="3.40.50.720">
    <property type="entry name" value="NAD(P)-binding Rossmann-like Domain"/>
    <property type="match status" value="2"/>
</dbReference>
<dbReference type="AlphaFoldDB" id="A0A3N1D5C9"/>
<dbReference type="PANTHER" id="PTHR48467">
    <property type="entry name" value="GLUTAMATE SYNTHASE 1 [NADH], CHLOROPLASTIC-LIKE"/>
    <property type="match status" value="1"/>
</dbReference>
<comment type="cofactor">
    <cofactor evidence="1">
        <name>FAD</name>
        <dbReference type="ChEBI" id="CHEBI:57692"/>
    </cofactor>
</comment>
<dbReference type="InterPro" id="IPR017896">
    <property type="entry name" value="4Fe4S_Fe-S-bd"/>
</dbReference>
<evidence type="ECO:0000256" key="10">
    <source>
        <dbReference type="ARBA" id="ARBA00047776"/>
    </source>
</evidence>
<evidence type="ECO:0000256" key="5">
    <source>
        <dbReference type="ARBA" id="ARBA00022827"/>
    </source>
</evidence>
<dbReference type="InterPro" id="IPR055275">
    <property type="entry name" value="Ferredox_Rdtase"/>
</dbReference>
<gene>
    <name evidence="12" type="ORF">EDD29_6363</name>
</gene>
<dbReference type="Gene3D" id="3.30.70.20">
    <property type="match status" value="1"/>
</dbReference>
<evidence type="ECO:0000256" key="6">
    <source>
        <dbReference type="ARBA" id="ARBA00022857"/>
    </source>
</evidence>
<evidence type="ECO:0000256" key="4">
    <source>
        <dbReference type="ARBA" id="ARBA00022723"/>
    </source>
</evidence>
<feature type="domain" description="4Fe-4S ferredoxin-type" evidence="11">
    <location>
        <begin position="37"/>
        <end position="66"/>
    </location>
</feature>
<name>A0A3N1D5C9_9ACTN</name>
<evidence type="ECO:0000256" key="9">
    <source>
        <dbReference type="ARBA" id="ARBA00023014"/>
    </source>
</evidence>
<keyword evidence="7" id="KW-0560">Oxidoreductase</keyword>
<evidence type="ECO:0000256" key="8">
    <source>
        <dbReference type="ARBA" id="ARBA00023004"/>
    </source>
</evidence>
<dbReference type="SUPFAM" id="SSF54862">
    <property type="entry name" value="4Fe-4S ferredoxins"/>
    <property type="match status" value="1"/>
</dbReference>
<keyword evidence="5" id="KW-0274">FAD</keyword>
<dbReference type="OrthoDB" id="289202at2"/>
<keyword evidence="13" id="KW-1185">Reference proteome</keyword>
<evidence type="ECO:0000256" key="7">
    <source>
        <dbReference type="ARBA" id="ARBA00023002"/>
    </source>
</evidence>
<feature type="domain" description="4Fe-4S ferredoxin-type" evidence="11">
    <location>
        <begin position="1"/>
        <end position="29"/>
    </location>
</feature>
<dbReference type="InterPro" id="IPR017900">
    <property type="entry name" value="4Fe4S_Fe_S_CS"/>
</dbReference>
<keyword evidence="4" id="KW-0479">Metal-binding</keyword>
<dbReference type="Gene3D" id="3.50.50.60">
    <property type="entry name" value="FAD/NAD(P)-binding domain"/>
    <property type="match status" value="2"/>
</dbReference>
<accession>A0A3N1D5C9</accession>
<dbReference type="GO" id="GO:0051536">
    <property type="term" value="F:iron-sulfur cluster binding"/>
    <property type="evidence" value="ECO:0007669"/>
    <property type="project" value="UniProtKB-KW"/>
</dbReference>
<dbReference type="GO" id="GO:0046872">
    <property type="term" value="F:metal ion binding"/>
    <property type="evidence" value="ECO:0007669"/>
    <property type="project" value="UniProtKB-KW"/>
</dbReference>
<reference evidence="12 13" key="1">
    <citation type="submission" date="2018-11" db="EMBL/GenBank/DDBJ databases">
        <title>Sequencing the genomes of 1000 actinobacteria strains.</title>
        <authorList>
            <person name="Klenk H.-P."/>
        </authorList>
    </citation>
    <scope>NUCLEOTIDE SEQUENCE [LARGE SCALE GENOMIC DNA]</scope>
    <source>
        <strain evidence="12 13">DSM 44254</strain>
    </source>
</reference>
<evidence type="ECO:0000256" key="1">
    <source>
        <dbReference type="ARBA" id="ARBA00001974"/>
    </source>
</evidence>
<dbReference type="RefSeq" id="WP_123667897.1">
    <property type="nucleotide sequence ID" value="NZ_RJKE01000001.1"/>
</dbReference>
<dbReference type="EC" id="1.18.1.2" evidence="2"/>
<dbReference type="GO" id="GO:0004324">
    <property type="term" value="F:ferredoxin-NADP+ reductase activity"/>
    <property type="evidence" value="ECO:0007669"/>
    <property type="project" value="UniProtKB-EC"/>
</dbReference>
<comment type="catalytic activity">
    <reaction evidence="10">
        <text>2 reduced [2Fe-2S]-[ferredoxin] + NADP(+) + H(+) = 2 oxidized [2Fe-2S]-[ferredoxin] + NADPH</text>
        <dbReference type="Rhea" id="RHEA:20125"/>
        <dbReference type="Rhea" id="RHEA-COMP:10000"/>
        <dbReference type="Rhea" id="RHEA-COMP:10001"/>
        <dbReference type="ChEBI" id="CHEBI:15378"/>
        <dbReference type="ChEBI" id="CHEBI:33737"/>
        <dbReference type="ChEBI" id="CHEBI:33738"/>
        <dbReference type="ChEBI" id="CHEBI:57783"/>
        <dbReference type="ChEBI" id="CHEBI:58349"/>
        <dbReference type="EC" id="1.18.1.2"/>
    </reaction>
</comment>
<comment type="caution">
    <text evidence="12">The sequence shown here is derived from an EMBL/GenBank/DDBJ whole genome shotgun (WGS) entry which is preliminary data.</text>
</comment>
<evidence type="ECO:0000313" key="12">
    <source>
        <dbReference type="EMBL" id="ROO88689.1"/>
    </source>
</evidence>
<dbReference type="PROSITE" id="PS00198">
    <property type="entry name" value="4FE4S_FER_1"/>
    <property type="match status" value="1"/>
</dbReference>
<keyword evidence="8" id="KW-0408">Iron</keyword>
<dbReference type="Pfam" id="PF00037">
    <property type="entry name" value="Fer4"/>
    <property type="match status" value="1"/>
</dbReference>
<evidence type="ECO:0000259" key="11">
    <source>
        <dbReference type="PROSITE" id="PS51379"/>
    </source>
</evidence>
<keyword evidence="9" id="KW-0411">Iron-sulfur</keyword>
<dbReference type="InterPro" id="IPR023753">
    <property type="entry name" value="FAD/NAD-binding_dom"/>
</dbReference>
<evidence type="ECO:0000256" key="2">
    <source>
        <dbReference type="ARBA" id="ARBA00013223"/>
    </source>
</evidence>
<dbReference type="PROSITE" id="PS51379">
    <property type="entry name" value="4FE4S_FER_2"/>
    <property type="match status" value="2"/>
</dbReference>
<evidence type="ECO:0000256" key="3">
    <source>
        <dbReference type="ARBA" id="ARBA00022630"/>
    </source>
</evidence>
<proteinExistence type="predicted"/>
<keyword evidence="6" id="KW-0521">NADP</keyword>
<dbReference type="PANTHER" id="PTHR48467:SF1">
    <property type="entry name" value="GLUTAMATE SYNTHASE 1 [NADH], CHLOROPLASTIC-LIKE"/>
    <property type="match status" value="1"/>
</dbReference>
<dbReference type="InterPro" id="IPR036188">
    <property type="entry name" value="FAD/NAD-bd_sf"/>
</dbReference>
<dbReference type="PRINTS" id="PR00419">
    <property type="entry name" value="ADXRDTASE"/>
</dbReference>
<dbReference type="Proteomes" id="UP000272400">
    <property type="component" value="Unassembled WGS sequence"/>
</dbReference>
<dbReference type="EMBL" id="RJKE01000001">
    <property type="protein sequence ID" value="ROO88689.1"/>
    <property type="molecule type" value="Genomic_DNA"/>
</dbReference>
<organism evidence="12 13">
    <name type="scientific">Actinocorallia herbida</name>
    <dbReference type="NCBI Taxonomy" id="58109"/>
    <lineage>
        <taxon>Bacteria</taxon>
        <taxon>Bacillati</taxon>
        <taxon>Actinomycetota</taxon>
        <taxon>Actinomycetes</taxon>
        <taxon>Streptosporangiales</taxon>
        <taxon>Thermomonosporaceae</taxon>
        <taxon>Actinocorallia</taxon>
    </lineage>
</organism>
<dbReference type="SUPFAM" id="SSF51971">
    <property type="entry name" value="Nucleotide-binding domain"/>
    <property type="match status" value="2"/>
</dbReference>
<keyword evidence="3" id="KW-0285">Flavoprotein</keyword>
<sequence>MPHVVTRSCCNDANCVYACPVNCIHPTPDEPDFATAEMLYIDPAACVDCGACMTACPVGAIRPHSVLAPDQLPFLEINADFYKGGRDRGPVLARVPAPLEVGEAAPPRVAIVGSGPAAMYAADEILTIPGASVDLYERLPVPYGLARFGVAPDHADTRRVAGTFDVIARQDGFRLHLGVEIGRDLTHADLLASHDAVVYAVGAASDRRLDLPGADGLGTATEFVGWYNGHPDHAGHAFDLSHRRAVIIGNGNVALDVARILTLDPEDLAATDIAPAALAVLRESRIEEVVVLARRGPADSAFTSSELLGLAAAVNVAVEGDLTDPGGLDTAAARKLALLAGLTAPGPGARVVLRYRSAPTAITPDGVLIGDDLLEAGLVLSSIGYHARPVPDLPFDEATGTVPHEKGRVTGTDRTYVTGWIKRGPNGFIGTNKTCARETVRTLVADLAARVPALS</sequence>